<protein>
    <submittedName>
        <fullName evidence="3">Nitrous oxidase accessory protein NosD</fullName>
    </submittedName>
</protein>
<dbReference type="InterPro" id="IPR011050">
    <property type="entry name" value="Pectin_lyase_fold/virulence"/>
</dbReference>
<evidence type="ECO:0000313" key="3">
    <source>
        <dbReference type="EMBL" id="PZX58383.1"/>
    </source>
</evidence>
<keyword evidence="1" id="KW-0175">Coiled coil</keyword>
<dbReference type="Gene3D" id="2.160.20.10">
    <property type="entry name" value="Single-stranded right-handed beta-helix, Pectin lyase-like"/>
    <property type="match status" value="1"/>
</dbReference>
<dbReference type="Proteomes" id="UP000321927">
    <property type="component" value="Unassembled WGS sequence"/>
</dbReference>
<evidence type="ECO:0000256" key="1">
    <source>
        <dbReference type="SAM" id="Coils"/>
    </source>
</evidence>
<dbReference type="InterPro" id="IPR039448">
    <property type="entry name" value="Beta_helix"/>
</dbReference>
<reference evidence="4 6" key="2">
    <citation type="submission" date="2019-08" db="EMBL/GenBank/DDBJ databases">
        <title>Genome of Algoriphagus ratkowskyi IC026.</title>
        <authorList>
            <person name="Bowman J.P."/>
        </authorList>
    </citation>
    <scope>NUCLEOTIDE SEQUENCE [LARGE SCALE GENOMIC DNA]</scope>
    <source>
        <strain evidence="4 6">IC026</strain>
    </source>
</reference>
<keyword evidence="6" id="KW-1185">Reference proteome</keyword>
<name>A0A2W7RBL0_9BACT</name>
<feature type="domain" description="Right handed beta helix" evidence="2">
    <location>
        <begin position="151"/>
        <end position="276"/>
    </location>
</feature>
<gene>
    <name evidence="4" type="ORF">ESW18_10265</name>
    <name evidence="3" type="ORF">LV84_01591</name>
</gene>
<evidence type="ECO:0000259" key="2">
    <source>
        <dbReference type="Pfam" id="PF13229"/>
    </source>
</evidence>
<evidence type="ECO:0000313" key="6">
    <source>
        <dbReference type="Proteomes" id="UP000321927"/>
    </source>
</evidence>
<dbReference type="SMART" id="SM00710">
    <property type="entry name" value="PbH1"/>
    <property type="match status" value="5"/>
</dbReference>
<dbReference type="Proteomes" id="UP000249115">
    <property type="component" value="Unassembled WGS sequence"/>
</dbReference>
<feature type="coiled-coil region" evidence="1">
    <location>
        <begin position="23"/>
        <end position="57"/>
    </location>
</feature>
<dbReference type="PROSITE" id="PS51257">
    <property type="entry name" value="PROKAR_LIPOPROTEIN"/>
    <property type="match status" value="1"/>
</dbReference>
<dbReference type="RefSeq" id="WP_086500886.1">
    <property type="nucleotide sequence ID" value="NZ_MSSV01000006.1"/>
</dbReference>
<sequence length="366" mass="40888">MKNVCFFGLVIMVMASCTDLSQNDNLLQEKDQIELAKPELEIDFSNLELKMKFYEQKNQERLANATHLKKGCDSNVKVPLDFSSIQEAVDNVCDGGHVMVSSGEYYEEIYINKPGVKIKAIGDVVLIGGFILNEYADETTIQNFKIKLHGAINGIFSYKADKLRISQNEIEDFPFYNNYGILLGNTNESIIHKNKIIRTGNGITLMTDDNYEGISQKNDISFNYVNSYFISGISFIGNLDENSIKNNTVSLHAFYRERFFGGGIALISRVNSNHFISSDNNQIKNNNISDGTIGLLITDFNSGNEVTGNEISNNFMYGIYSLSLDEGANPNIFKNNTVRDNFSCDIVDVSGINIYLKNTADCTIGI</sequence>
<dbReference type="AlphaFoldDB" id="A0A2W7RBL0"/>
<dbReference type="Pfam" id="PF13229">
    <property type="entry name" value="Beta_helix"/>
    <property type="match status" value="1"/>
</dbReference>
<evidence type="ECO:0000313" key="5">
    <source>
        <dbReference type="Proteomes" id="UP000249115"/>
    </source>
</evidence>
<dbReference type="SUPFAM" id="SSF51126">
    <property type="entry name" value="Pectin lyase-like"/>
    <property type="match status" value="1"/>
</dbReference>
<dbReference type="OrthoDB" id="9767990at2"/>
<dbReference type="InterPro" id="IPR006626">
    <property type="entry name" value="PbH1"/>
</dbReference>
<dbReference type="InterPro" id="IPR012334">
    <property type="entry name" value="Pectin_lyas_fold"/>
</dbReference>
<comment type="caution">
    <text evidence="3">The sequence shown here is derived from an EMBL/GenBank/DDBJ whole genome shotgun (WGS) entry which is preliminary data.</text>
</comment>
<reference evidence="3 5" key="1">
    <citation type="submission" date="2018-06" db="EMBL/GenBank/DDBJ databases">
        <title>Genomic Encyclopedia of Archaeal and Bacterial Type Strains, Phase II (KMG-II): from individual species to whole genera.</title>
        <authorList>
            <person name="Goeker M."/>
        </authorList>
    </citation>
    <scope>NUCLEOTIDE SEQUENCE [LARGE SCALE GENOMIC DNA]</scope>
    <source>
        <strain evidence="3 5">DSM 22686</strain>
    </source>
</reference>
<accession>A0A2W7RBL0</accession>
<dbReference type="EMBL" id="QKZU01000005">
    <property type="protein sequence ID" value="PZX58383.1"/>
    <property type="molecule type" value="Genomic_DNA"/>
</dbReference>
<organism evidence="3 5">
    <name type="scientific">Algoriphagus ratkowskyi</name>
    <dbReference type="NCBI Taxonomy" id="57028"/>
    <lineage>
        <taxon>Bacteria</taxon>
        <taxon>Pseudomonadati</taxon>
        <taxon>Bacteroidota</taxon>
        <taxon>Cytophagia</taxon>
        <taxon>Cytophagales</taxon>
        <taxon>Cyclobacteriaceae</taxon>
        <taxon>Algoriphagus</taxon>
    </lineage>
</organism>
<proteinExistence type="predicted"/>
<dbReference type="EMBL" id="VORV01000006">
    <property type="protein sequence ID" value="TXD77749.1"/>
    <property type="molecule type" value="Genomic_DNA"/>
</dbReference>
<evidence type="ECO:0000313" key="4">
    <source>
        <dbReference type="EMBL" id="TXD77749.1"/>
    </source>
</evidence>